<dbReference type="FunFam" id="2.30.30.790:FF:000001">
    <property type="entry name" value="50S ribosomal protein L19"/>
    <property type="match status" value="1"/>
</dbReference>
<keyword evidence="2 5" id="KW-0689">Ribosomal protein</keyword>
<dbReference type="PRINTS" id="PR00061">
    <property type="entry name" value="RIBOSOMALL19"/>
</dbReference>
<reference evidence="7 8" key="1">
    <citation type="submission" date="2018-06" db="EMBL/GenBank/DDBJ databases">
        <title>Complete genome of Desulfovibrio indonesiensis P37SLT.</title>
        <authorList>
            <person name="Crispim J.S."/>
            <person name="Vidigal P.M.P."/>
            <person name="Silva L.C.F."/>
            <person name="Laguardia C.N."/>
            <person name="Araujo L.C."/>
            <person name="Dias R.S."/>
            <person name="Sousa M.P."/>
            <person name="Paula S.O."/>
            <person name="Silva C."/>
        </authorList>
    </citation>
    <scope>NUCLEOTIDE SEQUENCE [LARGE SCALE GENOMIC DNA]</scope>
    <source>
        <strain evidence="7 8">P37SLT</strain>
    </source>
</reference>
<dbReference type="EMBL" id="QMIE01000012">
    <property type="protein sequence ID" value="TVM16182.1"/>
    <property type="molecule type" value="Genomic_DNA"/>
</dbReference>
<keyword evidence="3 5" id="KW-0687">Ribonucleoprotein</keyword>
<dbReference type="PIRSF" id="PIRSF002191">
    <property type="entry name" value="Ribosomal_L19"/>
    <property type="match status" value="1"/>
</dbReference>
<dbReference type="OrthoDB" id="9803541at2"/>
<dbReference type="PROSITE" id="PS01015">
    <property type="entry name" value="RIBOSOMAL_L19"/>
    <property type="match status" value="1"/>
</dbReference>
<dbReference type="NCBIfam" id="TIGR01024">
    <property type="entry name" value="rplS_bact"/>
    <property type="match status" value="1"/>
</dbReference>
<name>A0A7M3MDI1_9BACT</name>
<evidence type="ECO:0000256" key="3">
    <source>
        <dbReference type="ARBA" id="ARBA00023274"/>
    </source>
</evidence>
<proteinExistence type="inferred from homology"/>
<evidence type="ECO:0000313" key="7">
    <source>
        <dbReference type="EMBL" id="TVM16182.1"/>
    </source>
</evidence>
<evidence type="ECO:0000256" key="6">
    <source>
        <dbReference type="RuleBase" id="RU000559"/>
    </source>
</evidence>
<accession>A0A7M3MDI1</accession>
<dbReference type="InterPro" id="IPR008991">
    <property type="entry name" value="Translation_prot_SH3-like_sf"/>
</dbReference>
<evidence type="ECO:0000313" key="8">
    <source>
        <dbReference type="Proteomes" id="UP000448292"/>
    </source>
</evidence>
<evidence type="ECO:0000256" key="5">
    <source>
        <dbReference type="HAMAP-Rule" id="MF_00402"/>
    </source>
</evidence>
<comment type="similarity">
    <text evidence="1 5 6">Belongs to the bacterial ribosomal protein bL19 family.</text>
</comment>
<dbReference type="AlphaFoldDB" id="A0A7M3MDI1"/>
<gene>
    <name evidence="5" type="primary">rplS</name>
    <name evidence="7" type="ORF">DPQ33_12730</name>
</gene>
<dbReference type="GO" id="GO:0003735">
    <property type="term" value="F:structural constituent of ribosome"/>
    <property type="evidence" value="ECO:0007669"/>
    <property type="project" value="InterPro"/>
</dbReference>
<evidence type="ECO:0000256" key="2">
    <source>
        <dbReference type="ARBA" id="ARBA00022980"/>
    </source>
</evidence>
<organism evidence="7 8">
    <name type="scientific">Oceanidesulfovibrio indonesiensis</name>
    <dbReference type="NCBI Taxonomy" id="54767"/>
    <lineage>
        <taxon>Bacteria</taxon>
        <taxon>Pseudomonadati</taxon>
        <taxon>Thermodesulfobacteriota</taxon>
        <taxon>Desulfovibrionia</taxon>
        <taxon>Desulfovibrionales</taxon>
        <taxon>Desulfovibrionaceae</taxon>
        <taxon>Oceanidesulfovibrio</taxon>
    </lineage>
</organism>
<evidence type="ECO:0000256" key="1">
    <source>
        <dbReference type="ARBA" id="ARBA00005781"/>
    </source>
</evidence>
<comment type="caution">
    <text evidence="7">The sequence shown here is derived from an EMBL/GenBank/DDBJ whole genome shotgun (WGS) entry which is preliminary data.</text>
</comment>
<dbReference type="GO" id="GO:0006412">
    <property type="term" value="P:translation"/>
    <property type="evidence" value="ECO:0007669"/>
    <property type="project" value="UniProtKB-UniRule"/>
</dbReference>
<dbReference type="InterPro" id="IPR018257">
    <property type="entry name" value="Ribosomal_bL19_CS"/>
</dbReference>
<keyword evidence="8" id="KW-1185">Reference proteome</keyword>
<dbReference type="PANTHER" id="PTHR15680">
    <property type="entry name" value="RIBOSOMAL PROTEIN L19"/>
    <property type="match status" value="1"/>
</dbReference>
<dbReference type="InterPro" id="IPR001857">
    <property type="entry name" value="Ribosomal_bL19"/>
</dbReference>
<dbReference type="RefSeq" id="WP_144303606.1">
    <property type="nucleotide sequence ID" value="NZ_QMIE01000012.1"/>
</dbReference>
<dbReference type="HAMAP" id="MF_00402">
    <property type="entry name" value="Ribosomal_bL19"/>
    <property type="match status" value="1"/>
</dbReference>
<protein>
    <recommendedName>
        <fullName evidence="4 5">Large ribosomal subunit protein bL19</fullName>
    </recommendedName>
</protein>
<dbReference type="PANTHER" id="PTHR15680:SF9">
    <property type="entry name" value="LARGE RIBOSOMAL SUBUNIT PROTEIN BL19M"/>
    <property type="match status" value="1"/>
</dbReference>
<evidence type="ECO:0000256" key="4">
    <source>
        <dbReference type="ARBA" id="ARBA00035171"/>
    </source>
</evidence>
<dbReference type="Proteomes" id="UP000448292">
    <property type="component" value="Unassembled WGS sequence"/>
</dbReference>
<dbReference type="InterPro" id="IPR038657">
    <property type="entry name" value="Ribosomal_bL19_sf"/>
</dbReference>
<comment type="function">
    <text evidence="5 6">This protein is located at the 30S-50S ribosomal subunit interface and may play a role in the structure and function of the aminoacyl-tRNA binding site.</text>
</comment>
<dbReference type="Pfam" id="PF01245">
    <property type="entry name" value="Ribosomal_L19"/>
    <property type="match status" value="1"/>
</dbReference>
<dbReference type="SUPFAM" id="SSF50104">
    <property type="entry name" value="Translation proteins SH3-like domain"/>
    <property type="match status" value="1"/>
</dbReference>
<dbReference type="GO" id="GO:0022625">
    <property type="term" value="C:cytosolic large ribosomal subunit"/>
    <property type="evidence" value="ECO:0007669"/>
    <property type="project" value="TreeGrafter"/>
</dbReference>
<dbReference type="Gene3D" id="2.30.30.790">
    <property type="match status" value="1"/>
</dbReference>
<sequence>MEAIKRLEREHLRLDIPEFNPGDTIKVHLRIIEGEKERIQVFQGTVMRIRRGTTNATFTVRKISDGIGVERVFPFHTPFIERVEVVSEGKVRRAKLYYLRGLKGKAARIKTKNIWEKKG</sequence>